<accession>A0AAE2ZL71</accession>
<dbReference type="RefSeq" id="WP_220227021.1">
    <property type="nucleotide sequence ID" value="NZ_JAICBX010000001.1"/>
</dbReference>
<evidence type="ECO:0000256" key="2">
    <source>
        <dbReference type="ARBA" id="ARBA00022741"/>
    </source>
</evidence>
<protein>
    <submittedName>
        <fullName evidence="5">ABC transporter ATP-binding protein</fullName>
    </submittedName>
</protein>
<dbReference type="Pfam" id="PF12399">
    <property type="entry name" value="BCA_ABC_TP_C"/>
    <property type="match status" value="1"/>
</dbReference>
<dbReference type="InterPro" id="IPR027417">
    <property type="entry name" value="P-loop_NTPase"/>
</dbReference>
<keyword evidence="3 5" id="KW-0067">ATP-binding</keyword>
<evidence type="ECO:0000313" key="6">
    <source>
        <dbReference type="Proteomes" id="UP001196509"/>
    </source>
</evidence>
<gene>
    <name evidence="5" type="ORF">K1W69_03930</name>
</gene>
<evidence type="ECO:0000313" key="5">
    <source>
        <dbReference type="EMBL" id="MBW8636328.1"/>
    </source>
</evidence>
<dbReference type="AlphaFoldDB" id="A0AAE2ZL71"/>
<dbReference type="EMBL" id="JAICBX010000001">
    <property type="protein sequence ID" value="MBW8636328.1"/>
    <property type="molecule type" value="Genomic_DNA"/>
</dbReference>
<evidence type="ECO:0000259" key="4">
    <source>
        <dbReference type="PROSITE" id="PS50893"/>
    </source>
</evidence>
<reference evidence="5" key="1">
    <citation type="submission" date="2021-08" db="EMBL/GenBank/DDBJ databases">
        <title>Hoeflea bacterium WL0058 sp. nov., isolated from the sediment.</title>
        <authorList>
            <person name="Wang L."/>
            <person name="Zhang D."/>
        </authorList>
    </citation>
    <scope>NUCLEOTIDE SEQUENCE</scope>
    <source>
        <strain evidence="5">WL0058</strain>
    </source>
</reference>
<evidence type="ECO:0000256" key="1">
    <source>
        <dbReference type="ARBA" id="ARBA00022448"/>
    </source>
</evidence>
<dbReference type="PANTHER" id="PTHR45772">
    <property type="entry name" value="CONSERVED COMPONENT OF ABC TRANSPORTER FOR NATURAL AMINO ACIDS-RELATED"/>
    <property type="match status" value="1"/>
</dbReference>
<proteinExistence type="predicted"/>
<dbReference type="Proteomes" id="UP001196509">
    <property type="component" value="Unassembled WGS sequence"/>
</dbReference>
<dbReference type="CDD" id="cd03219">
    <property type="entry name" value="ABC_Mj1267_LivG_branched"/>
    <property type="match status" value="1"/>
</dbReference>
<comment type="caution">
    <text evidence="5">The sequence shown here is derived from an EMBL/GenBank/DDBJ whole genome shotgun (WGS) entry which is preliminary data.</text>
</comment>
<dbReference type="FunFam" id="3.40.50.300:FF:000421">
    <property type="entry name" value="Branched-chain amino acid ABC transporter ATP-binding protein"/>
    <property type="match status" value="1"/>
</dbReference>
<feature type="domain" description="ABC transporter" evidence="4">
    <location>
        <begin position="4"/>
        <end position="252"/>
    </location>
</feature>
<dbReference type="InterPro" id="IPR003593">
    <property type="entry name" value="AAA+_ATPase"/>
</dbReference>
<dbReference type="SUPFAM" id="SSF52540">
    <property type="entry name" value="P-loop containing nucleoside triphosphate hydrolases"/>
    <property type="match status" value="1"/>
</dbReference>
<dbReference type="Pfam" id="PF00005">
    <property type="entry name" value="ABC_tran"/>
    <property type="match status" value="1"/>
</dbReference>
<dbReference type="PROSITE" id="PS50893">
    <property type="entry name" value="ABC_TRANSPORTER_2"/>
    <property type="match status" value="1"/>
</dbReference>
<sequence>MSELIVENLNLSFGGIKAINDVSFTVEAGDIYAIIGPNGAGKSTIFNAISRIYTPDSGSIRYRGQELLERAAHQVVDLGIARTFQNIELFEKATVLENLLVGRSSKIRTNWISEFFFTRNVRKEERVHRRKTEEVLDLLNMQQYRYERVSDLAYGARKNVELARALCAEPEILLLDEPASGLNPEETTDMSFWLKDIKEELGVTIVMVEHDMSLVGRIADRCMALANGAVLAVGSVAEVQSDPHVQAAYLGQVAA</sequence>
<name>A0AAE2ZL71_9HYPH</name>
<dbReference type="GO" id="GO:0016887">
    <property type="term" value="F:ATP hydrolysis activity"/>
    <property type="evidence" value="ECO:0007669"/>
    <property type="project" value="InterPro"/>
</dbReference>
<evidence type="ECO:0000256" key="3">
    <source>
        <dbReference type="ARBA" id="ARBA00022840"/>
    </source>
</evidence>
<dbReference type="InterPro" id="IPR003439">
    <property type="entry name" value="ABC_transporter-like_ATP-bd"/>
</dbReference>
<keyword evidence="1" id="KW-0813">Transport</keyword>
<dbReference type="InterPro" id="IPR051120">
    <property type="entry name" value="ABC_AA/LPS_Transport"/>
</dbReference>
<dbReference type="GO" id="GO:0005524">
    <property type="term" value="F:ATP binding"/>
    <property type="evidence" value="ECO:0007669"/>
    <property type="project" value="UniProtKB-KW"/>
</dbReference>
<dbReference type="GO" id="GO:0005886">
    <property type="term" value="C:plasma membrane"/>
    <property type="evidence" value="ECO:0007669"/>
    <property type="project" value="TreeGrafter"/>
</dbReference>
<dbReference type="Gene3D" id="3.40.50.300">
    <property type="entry name" value="P-loop containing nucleotide triphosphate hydrolases"/>
    <property type="match status" value="1"/>
</dbReference>
<dbReference type="SMART" id="SM00382">
    <property type="entry name" value="AAA"/>
    <property type="match status" value="1"/>
</dbReference>
<dbReference type="InterPro" id="IPR032823">
    <property type="entry name" value="BCA_ABC_TP_C"/>
</dbReference>
<dbReference type="PANTHER" id="PTHR45772:SF1">
    <property type="entry name" value="ABC TRANSPORTER ATP-BINDING PROTEIN"/>
    <property type="match status" value="1"/>
</dbReference>
<organism evidence="5 6">
    <name type="scientific">Flavimaribacter sediminis</name>
    <dbReference type="NCBI Taxonomy" id="2865987"/>
    <lineage>
        <taxon>Bacteria</taxon>
        <taxon>Pseudomonadati</taxon>
        <taxon>Pseudomonadota</taxon>
        <taxon>Alphaproteobacteria</taxon>
        <taxon>Hyphomicrobiales</taxon>
        <taxon>Rhizobiaceae</taxon>
        <taxon>Flavimaribacter</taxon>
    </lineage>
</organism>
<keyword evidence="2" id="KW-0547">Nucleotide-binding</keyword>
<keyword evidence="6" id="KW-1185">Reference proteome</keyword>